<dbReference type="PANTHER" id="PTHR48044">
    <property type="entry name" value="GLYCOSYLTRANSFERASE"/>
    <property type="match status" value="1"/>
</dbReference>
<dbReference type="EMBL" id="JABTTQ020000003">
    <property type="protein sequence ID" value="KAK6161785.1"/>
    <property type="molecule type" value="Genomic_DNA"/>
</dbReference>
<evidence type="ECO:0000256" key="2">
    <source>
        <dbReference type="ARBA" id="ARBA00022679"/>
    </source>
</evidence>
<evidence type="ECO:0000313" key="4">
    <source>
        <dbReference type="EMBL" id="KAK6161785.1"/>
    </source>
</evidence>
<accession>A0ABR0XRF0</accession>
<evidence type="ECO:0000256" key="1">
    <source>
        <dbReference type="ARBA" id="ARBA00009995"/>
    </source>
</evidence>
<evidence type="ECO:0000259" key="3">
    <source>
        <dbReference type="Pfam" id="PF26168"/>
    </source>
</evidence>
<comment type="similarity">
    <text evidence="1">Belongs to the UDP-glycosyltransferase family.</text>
</comment>
<gene>
    <name evidence="4" type="ORF">DH2020_005166</name>
</gene>
<reference evidence="4 5" key="1">
    <citation type="journal article" date="2021" name="Comput. Struct. Biotechnol. J.">
        <title>De novo genome assembly of the potent medicinal plant Rehmannia glutinosa using nanopore technology.</title>
        <authorList>
            <person name="Ma L."/>
            <person name="Dong C."/>
            <person name="Song C."/>
            <person name="Wang X."/>
            <person name="Zheng X."/>
            <person name="Niu Y."/>
            <person name="Chen S."/>
            <person name="Feng W."/>
        </authorList>
    </citation>
    <scope>NUCLEOTIDE SEQUENCE [LARGE SCALE GENOMIC DNA]</scope>
    <source>
        <strain evidence="4">DH-2019</strain>
    </source>
</reference>
<dbReference type="PROSITE" id="PS00375">
    <property type="entry name" value="UDPGT"/>
    <property type="match status" value="1"/>
</dbReference>
<feature type="domain" description="Glycosyltransferase N-terminal" evidence="3">
    <location>
        <begin position="162"/>
        <end position="382"/>
    </location>
</feature>
<dbReference type="Proteomes" id="UP001318860">
    <property type="component" value="Unassembled WGS sequence"/>
</dbReference>
<dbReference type="Pfam" id="PF00201">
    <property type="entry name" value="UDPGT"/>
    <property type="match status" value="1"/>
</dbReference>
<name>A0ABR0XRF0_REHGL</name>
<sequence length="603" mass="67970">MGTLPEAGGGALLELLPSFCFIPSGARKEHPSGAFPRTHSVTGEVYLWGFSREGAPHLRECVASLERFIYGDSPREKSFPPGVRSITGERSFCKMELYHCTLFQLFIDVSYPIRFALMRMKLQVDAIFTIAYELDGEPLFDKLTCYARLSFGRRKLPKLCRVIIVPFPAQGHLNQLLQLSCLISSCANINPVYYVGSAIHNRQARVRLNGFDPTKIHFHDIPTPTVASPSPDPNSLTKFATHLQPAWAATLDLREPLFAYLKDVSDKFKRVVVLHDPLMSVVVQDVASIPNAESYAINCIPAFSKISLISCFQKLPGLEDLLPSFEWCTSDEFQYLMALQIKSLRYRSGDIYNTCRLIEGPYMDILERKEIAGNKKSWAIGSIFHANQLPERQHECLEWLDKQDPKSVIYVSFGTSVSLSDKQIKELALGLDQSKVMFLWVLRDADKCDVFDGQVRKAELPDGFEERLEGVGLVVRDWAPQPQILAHPSTGGFMSHCGWNSCIESITMGVPIAAWPMHSDQPSNTWLITEILKMGVVVREWKQRMEVVRASTIENVVKRLMASEEGNEIRKRADELLATVRRATWEGGASRLELDSFIAHITR</sequence>
<protein>
    <recommendedName>
        <fullName evidence="3">Glycosyltransferase N-terminal domain-containing protein</fullName>
    </recommendedName>
</protein>
<dbReference type="InterPro" id="IPR002213">
    <property type="entry name" value="UDP_glucos_trans"/>
</dbReference>
<proteinExistence type="inferred from homology"/>
<dbReference type="InterPro" id="IPR035595">
    <property type="entry name" value="UDP_glycos_trans_CS"/>
</dbReference>
<keyword evidence="2" id="KW-0808">Transferase</keyword>
<dbReference type="Pfam" id="PF26168">
    <property type="entry name" value="Glyco_transf_N"/>
    <property type="match status" value="1"/>
</dbReference>
<dbReference type="SUPFAM" id="SSF53756">
    <property type="entry name" value="UDP-Glycosyltransferase/glycogen phosphorylase"/>
    <property type="match status" value="1"/>
</dbReference>
<organism evidence="4 5">
    <name type="scientific">Rehmannia glutinosa</name>
    <name type="common">Chinese foxglove</name>
    <dbReference type="NCBI Taxonomy" id="99300"/>
    <lineage>
        <taxon>Eukaryota</taxon>
        <taxon>Viridiplantae</taxon>
        <taxon>Streptophyta</taxon>
        <taxon>Embryophyta</taxon>
        <taxon>Tracheophyta</taxon>
        <taxon>Spermatophyta</taxon>
        <taxon>Magnoliopsida</taxon>
        <taxon>eudicotyledons</taxon>
        <taxon>Gunneridae</taxon>
        <taxon>Pentapetalae</taxon>
        <taxon>asterids</taxon>
        <taxon>lamiids</taxon>
        <taxon>Lamiales</taxon>
        <taxon>Orobanchaceae</taxon>
        <taxon>Rehmannieae</taxon>
        <taxon>Rehmannia</taxon>
    </lineage>
</organism>
<dbReference type="CDD" id="cd03784">
    <property type="entry name" value="GT1_Gtf-like"/>
    <property type="match status" value="1"/>
</dbReference>
<evidence type="ECO:0000313" key="5">
    <source>
        <dbReference type="Proteomes" id="UP001318860"/>
    </source>
</evidence>
<dbReference type="Gene3D" id="3.40.50.2000">
    <property type="entry name" value="Glycogen Phosphorylase B"/>
    <property type="match status" value="2"/>
</dbReference>
<keyword evidence="5" id="KW-1185">Reference proteome</keyword>
<dbReference type="InterPro" id="IPR058980">
    <property type="entry name" value="Glyco_transf_N"/>
</dbReference>
<dbReference type="PANTHER" id="PTHR48044:SF48">
    <property type="entry name" value="GLYCOSYLTRANSFERASE"/>
    <property type="match status" value="1"/>
</dbReference>
<comment type="caution">
    <text evidence="4">The sequence shown here is derived from an EMBL/GenBank/DDBJ whole genome shotgun (WGS) entry which is preliminary data.</text>
</comment>